<sequence length="254" mass="29467">MIKNIYLKNLRNNEFVQFFENLQEIVLSNNPETLKVQEQYSALNKSLALLQLTHKKNTGSSYSEQLAQLDRRRDIALSSIYNVIETYTNHFNADVCSAAVELKKELDVYGRDIVKYNYQYETNAIEDILAKWELKPERIASVNLTDWVGELKEANILFNTRFLDRVKETAEDNNIKVVELRNIIVEAYNELIGFIKAYAMIEKTEVYTKTIDQINALINQYNKMLRARLSKKSTGMEVEDDENSDIDINTTGEN</sequence>
<dbReference type="Pfam" id="PF19775">
    <property type="entry name" value="DUF6261"/>
    <property type="match status" value="1"/>
</dbReference>
<dbReference type="Proteomes" id="UP001209229">
    <property type="component" value="Unassembled WGS sequence"/>
</dbReference>
<gene>
    <name evidence="1" type="ORF">OM075_05940</name>
</gene>
<proteinExistence type="predicted"/>
<organism evidence="1 2">
    <name type="scientific">Plebeiibacterium sediminum</name>
    <dbReference type="NCBI Taxonomy" id="2992112"/>
    <lineage>
        <taxon>Bacteria</taxon>
        <taxon>Pseudomonadati</taxon>
        <taxon>Bacteroidota</taxon>
        <taxon>Bacteroidia</taxon>
        <taxon>Marinilabiliales</taxon>
        <taxon>Marinilabiliaceae</taxon>
        <taxon>Plebeiibacterium</taxon>
    </lineage>
</organism>
<dbReference type="AlphaFoldDB" id="A0AAE3M2M7"/>
<name>A0AAE3M2M7_9BACT</name>
<dbReference type="RefSeq" id="WP_301189571.1">
    <property type="nucleotide sequence ID" value="NZ_JAPDPJ010000009.1"/>
</dbReference>
<accession>A0AAE3M2M7</accession>
<evidence type="ECO:0000313" key="2">
    <source>
        <dbReference type="Proteomes" id="UP001209229"/>
    </source>
</evidence>
<evidence type="ECO:0000313" key="1">
    <source>
        <dbReference type="EMBL" id="MCW3785999.1"/>
    </source>
</evidence>
<keyword evidence="2" id="KW-1185">Reference proteome</keyword>
<protein>
    <submittedName>
        <fullName evidence="1">DUF6261 family protein</fullName>
    </submittedName>
</protein>
<dbReference type="EMBL" id="JAPDPJ010000009">
    <property type="protein sequence ID" value="MCW3785999.1"/>
    <property type="molecule type" value="Genomic_DNA"/>
</dbReference>
<dbReference type="InterPro" id="IPR046228">
    <property type="entry name" value="DUF6261"/>
</dbReference>
<comment type="caution">
    <text evidence="1">The sequence shown here is derived from an EMBL/GenBank/DDBJ whole genome shotgun (WGS) entry which is preliminary data.</text>
</comment>
<reference evidence="1" key="1">
    <citation type="submission" date="2022-10" db="EMBL/GenBank/DDBJ databases">
        <authorList>
            <person name="Yu W.X."/>
        </authorList>
    </citation>
    <scope>NUCLEOTIDE SEQUENCE</scope>
    <source>
        <strain evidence="1">AAT</strain>
    </source>
</reference>